<dbReference type="Gene3D" id="2.130.10.10">
    <property type="entry name" value="YVTN repeat-like/Quinoprotein amine dehydrogenase"/>
    <property type="match status" value="1"/>
</dbReference>
<protein>
    <submittedName>
        <fullName evidence="8">Uncharacterized protein</fullName>
    </submittedName>
</protein>
<evidence type="ECO:0000313" key="9">
    <source>
        <dbReference type="Proteomes" id="UP000319731"/>
    </source>
</evidence>
<evidence type="ECO:0000256" key="2">
    <source>
        <dbReference type="ARBA" id="ARBA00022574"/>
    </source>
</evidence>
<dbReference type="PROSITE" id="PS50294">
    <property type="entry name" value="WD_REPEATS_REGION"/>
    <property type="match status" value="6"/>
</dbReference>
<dbReference type="PROSITE" id="PS00678">
    <property type="entry name" value="WD_REPEATS_1"/>
    <property type="match status" value="3"/>
</dbReference>
<evidence type="ECO:0000256" key="3">
    <source>
        <dbReference type="ARBA" id="ARBA00022664"/>
    </source>
</evidence>
<dbReference type="GO" id="GO:0006397">
    <property type="term" value="P:mRNA processing"/>
    <property type="evidence" value="ECO:0007669"/>
    <property type="project" value="UniProtKB-KW"/>
</dbReference>
<comment type="caution">
    <text evidence="8">The sequence shown here is derived from an EMBL/GenBank/DDBJ whole genome shotgun (WGS) entry which is preliminary data.</text>
</comment>
<evidence type="ECO:0000256" key="5">
    <source>
        <dbReference type="ARBA" id="ARBA00023187"/>
    </source>
</evidence>
<evidence type="ECO:0000256" key="6">
    <source>
        <dbReference type="ARBA" id="ARBA00023242"/>
    </source>
</evidence>
<feature type="repeat" description="WD" evidence="7">
    <location>
        <begin position="280"/>
        <end position="309"/>
    </location>
</feature>
<feature type="repeat" description="WD" evidence="7">
    <location>
        <begin position="48"/>
        <end position="80"/>
    </location>
</feature>
<evidence type="ECO:0000313" key="8">
    <source>
        <dbReference type="EMBL" id="TPX31065.1"/>
    </source>
</evidence>
<feature type="repeat" description="WD" evidence="7">
    <location>
        <begin position="91"/>
        <end position="132"/>
    </location>
</feature>
<evidence type="ECO:0000256" key="1">
    <source>
        <dbReference type="ARBA" id="ARBA00004123"/>
    </source>
</evidence>
<keyword evidence="4" id="KW-0677">Repeat</keyword>
<gene>
    <name evidence="8" type="ORF">SmJEL517_g05496</name>
</gene>
<evidence type="ECO:0000256" key="7">
    <source>
        <dbReference type="PROSITE-ProRule" id="PRU00221"/>
    </source>
</evidence>
<keyword evidence="2 7" id="KW-0853">WD repeat</keyword>
<dbReference type="PRINTS" id="PR00320">
    <property type="entry name" value="GPROTEINBRPT"/>
</dbReference>
<dbReference type="PANTHER" id="PTHR44006">
    <property type="entry name" value="U5 SMALL NUCLEAR RIBONUCLEOPROTEIN 40 KDA PROTEIN"/>
    <property type="match status" value="1"/>
</dbReference>
<dbReference type="Pfam" id="PF00400">
    <property type="entry name" value="WD40"/>
    <property type="match status" value="7"/>
</dbReference>
<keyword evidence="3" id="KW-0507">mRNA processing</keyword>
<feature type="repeat" description="WD" evidence="7">
    <location>
        <begin position="182"/>
        <end position="216"/>
    </location>
</feature>
<dbReference type="InterPro" id="IPR052234">
    <property type="entry name" value="U5_snRNP_Component"/>
</dbReference>
<keyword evidence="6" id="KW-0539">Nucleus</keyword>
<dbReference type="CDD" id="cd00200">
    <property type="entry name" value="WD40"/>
    <property type="match status" value="1"/>
</dbReference>
<dbReference type="EMBL" id="QEAO01000051">
    <property type="protein sequence ID" value="TPX31065.1"/>
    <property type="molecule type" value="Genomic_DNA"/>
</dbReference>
<dbReference type="InterPro" id="IPR020472">
    <property type="entry name" value="WD40_PAC1"/>
</dbReference>
<dbReference type="GO" id="GO:0071013">
    <property type="term" value="C:catalytic step 2 spliceosome"/>
    <property type="evidence" value="ECO:0007669"/>
    <property type="project" value="TreeGrafter"/>
</dbReference>
<dbReference type="GO" id="GO:0003723">
    <property type="term" value="F:RNA binding"/>
    <property type="evidence" value="ECO:0007669"/>
    <property type="project" value="TreeGrafter"/>
</dbReference>
<dbReference type="InterPro" id="IPR019775">
    <property type="entry name" value="WD40_repeat_CS"/>
</dbReference>
<dbReference type="PROSITE" id="PS50082">
    <property type="entry name" value="WD_REPEATS_2"/>
    <property type="match status" value="7"/>
</dbReference>
<keyword evidence="5" id="KW-0508">mRNA splicing</keyword>
<name>A0A507C0F7_9FUNG</name>
<accession>A0A507C0F7</accession>
<dbReference type="GO" id="GO:0005682">
    <property type="term" value="C:U5 snRNP"/>
    <property type="evidence" value="ECO:0007669"/>
    <property type="project" value="UniProtKB-ARBA"/>
</dbReference>
<proteinExistence type="predicted"/>
<dbReference type="SUPFAM" id="SSF50978">
    <property type="entry name" value="WD40 repeat-like"/>
    <property type="match status" value="1"/>
</dbReference>
<evidence type="ECO:0000256" key="4">
    <source>
        <dbReference type="ARBA" id="ARBA00022737"/>
    </source>
</evidence>
<dbReference type="InterPro" id="IPR015943">
    <property type="entry name" value="WD40/YVTN_repeat-like_dom_sf"/>
</dbReference>
<dbReference type="Proteomes" id="UP000319731">
    <property type="component" value="Unassembled WGS sequence"/>
</dbReference>
<dbReference type="InterPro" id="IPR001680">
    <property type="entry name" value="WD40_rpt"/>
</dbReference>
<dbReference type="GeneID" id="42006719"/>
<dbReference type="SMART" id="SM00320">
    <property type="entry name" value="WD40"/>
    <property type="match status" value="7"/>
</dbReference>
<keyword evidence="9" id="KW-1185">Reference proteome</keyword>
<sequence>MADKRRSEENGGALIKRARADEDGTVIPGVSEQKIARTSDLMAPIMQLTGHQGEIFSCKFSPDGQHIASGSFDRDIFLWDTYGECKNYNVLKGHAGAVLEVAWSKDGSHIYSASSDKTASIWDATVGERLRRFKGHTNIINSMSICKRGLELIATGSDDSTIKIWDSRTKESVESFTDKYQVTAVAWSDDGSLVYSGGLDNHIKAWDLRKKDVVYTLKGHFDTITGLRLSPDGNYLLSNAMDNTVRIWDVKPFAVEASRMLKVFEGSPHGFEKNLLKPCWSPDGDYVAAGGGDRTVTVWEVATRKILYKLPGHKGCVNEVAWHRTQPIILSASSDKTMFLGEIAPS</sequence>
<feature type="repeat" description="WD" evidence="7">
    <location>
        <begin position="133"/>
        <end position="175"/>
    </location>
</feature>
<organism evidence="8 9">
    <name type="scientific">Synchytrium microbalum</name>
    <dbReference type="NCBI Taxonomy" id="1806994"/>
    <lineage>
        <taxon>Eukaryota</taxon>
        <taxon>Fungi</taxon>
        <taxon>Fungi incertae sedis</taxon>
        <taxon>Chytridiomycota</taxon>
        <taxon>Chytridiomycota incertae sedis</taxon>
        <taxon>Chytridiomycetes</taxon>
        <taxon>Synchytriales</taxon>
        <taxon>Synchytriaceae</taxon>
        <taxon>Synchytrium</taxon>
    </lineage>
</organism>
<dbReference type="GO" id="GO:0000375">
    <property type="term" value="P:RNA splicing, via transesterification reactions"/>
    <property type="evidence" value="ECO:0007669"/>
    <property type="project" value="UniProtKB-ARBA"/>
</dbReference>
<dbReference type="InterPro" id="IPR036322">
    <property type="entry name" value="WD40_repeat_dom_sf"/>
</dbReference>
<reference evidence="8 9" key="1">
    <citation type="journal article" date="2019" name="Sci. Rep.">
        <title>Comparative genomics of chytrid fungi reveal insights into the obligate biotrophic and pathogenic lifestyle of Synchytrium endobioticum.</title>
        <authorList>
            <person name="van de Vossenberg B.T.L.H."/>
            <person name="Warris S."/>
            <person name="Nguyen H.D.T."/>
            <person name="van Gent-Pelzer M.P.E."/>
            <person name="Joly D.L."/>
            <person name="van de Geest H.C."/>
            <person name="Bonants P.J.M."/>
            <person name="Smith D.S."/>
            <person name="Levesque C.A."/>
            <person name="van der Lee T.A.J."/>
        </authorList>
    </citation>
    <scope>NUCLEOTIDE SEQUENCE [LARGE SCALE GENOMIC DNA]</scope>
    <source>
        <strain evidence="8 9">JEL517</strain>
    </source>
</reference>
<dbReference type="PANTHER" id="PTHR44006:SF1">
    <property type="entry name" value="U5 SMALL NUCLEAR RIBONUCLEOPROTEIN 40 KDA PROTEIN"/>
    <property type="match status" value="1"/>
</dbReference>
<dbReference type="STRING" id="1806994.A0A507C0F7"/>
<feature type="repeat" description="WD" evidence="7">
    <location>
        <begin position="217"/>
        <end position="251"/>
    </location>
</feature>
<dbReference type="RefSeq" id="XP_031022582.1">
    <property type="nucleotide sequence ID" value="XM_031171422.1"/>
</dbReference>
<comment type="subcellular location">
    <subcellularLocation>
        <location evidence="1">Nucleus</location>
    </subcellularLocation>
</comment>
<dbReference type="FunFam" id="2.130.10.10:FF:000229">
    <property type="entry name" value="Small nuclear ribonucleoprotein U5 subunit 40"/>
    <property type="match status" value="1"/>
</dbReference>
<dbReference type="OrthoDB" id="1068471at2759"/>
<feature type="repeat" description="WD" evidence="7">
    <location>
        <begin position="310"/>
        <end position="346"/>
    </location>
</feature>
<dbReference type="AlphaFoldDB" id="A0A507C0F7"/>